<keyword evidence="1" id="KW-0472">Membrane</keyword>
<gene>
    <name evidence="2" type="ORF">CLV81_0927</name>
</gene>
<accession>A0A2T0MHB3</accession>
<protein>
    <recommendedName>
        <fullName evidence="4">Subunit length determinant protein</fullName>
    </recommendedName>
</protein>
<dbReference type="OrthoDB" id="1452530at2"/>
<dbReference type="RefSeq" id="WP_106143858.1">
    <property type="nucleotide sequence ID" value="NZ_PVYX01000001.1"/>
</dbReference>
<feature type="transmembrane region" description="Helical" evidence="1">
    <location>
        <begin position="301"/>
        <end position="321"/>
    </location>
</feature>
<evidence type="ECO:0000256" key="1">
    <source>
        <dbReference type="SAM" id="Phobius"/>
    </source>
</evidence>
<dbReference type="AlphaFoldDB" id="A0A2T0MHB3"/>
<keyword evidence="1" id="KW-0812">Transmembrane</keyword>
<organism evidence="2 3">
    <name type="scientific">Flagellimonas meridianipacifica</name>
    <dbReference type="NCBI Taxonomy" id="1080225"/>
    <lineage>
        <taxon>Bacteria</taxon>
        <taxon>Pseudomonadati</taxon>
        <taxon>Bacteroidota</taxon>
        <taxon>Flavobacteriia</taxon>
        <taxon>Flavobacteriales</taxon>
        <taxon>Flavobacteriaceae</taxon>
        <taxon>Flagellimonas</taxon>
    </lineage>
</organism>
<dbReference type="Proteomes" id="UP000237640">
    <property type="component" value="Unassembled WGS sequence"/>
</dbReference>
<evidence type="ECO:0000313" key="3">
    <source>
        <dbReference type="Proteomes" id="UP000237640"/>
    </source>
</evidence>
<evidence type="ECO:0000313" key="2">
    <source>
        <dbReference type="EMBL" id="PRX56926.1"/>
    </source>
</evidence>
<keyword evidence="1" id="KW-1133">Transmembrane helix</keyword>
<feature type="transmembrane region" description="Helical" evidence="1">
    <location>
        <begin position="45"/>
        <end position="62"/>
    </location>
</feature>
<name>A0A2T0MHB3_9FLAO</name>
<dbReference type="EMBL" id="PVYX01000001">
    <property type="protein sequence ID" value="PRX56926.1"/>
    <property type="molecule type" value="Genomic_DNA"/>
</dbReference>
<evidence type="ECO:0008006" key="4">
    <source>
        <dbReference type="Google" id="ProtNLM"/>
    </source>
</evidence>
<reference evidence="2 3" key="1">
    <citation type="submission" date="2018-03" db="EMBL/GenBank/DDBJ databases">
        <title>Genomic Encyclopedia of Archaeal and Bacterial Type Strains, Phase II (KMG-II): from individual species to whole genera.</title>
        <authorList>
            <person name="Goeker M."/>
        </authorList>
    </citation>
    <scope>NUCLEOTIDE SEQUENCE [LARGE SCALE GENOMIC DNA]</scope>
    <source>
        <strain evidence="2 3">DSM 25027</strain>
    </source>
</reference>
<proteinExistence type="predicted"/>
<keyword evidence="3" id="KW-1185">Reference proteome</keyword>
<comment type="caution">
    <text evidence="2">The sequence shown here is derived from an EMBL/GenBank/DDBJ whole genome shotgun (WGS) entry which is preliminary data.</text>
</comment>
<sequence>MEEQPVNKNSSDEIDLGQVFQMIGNGFNKLGIAFLRLFLYLKKRAFIVGGLALLGLCIGYGLNQITEEKSKIEVLVKPILDSKNYLYDVVAEIENKIRAKDTIFFNDIGIKVEDLGHFKITIESIEGKNNKKEDLEYLKFLEKFQNNTQFSDVIRSEILKNSSLNHRIIFTFKNPSEGKVFAVKVMEYINSSDFFRDLTAINRENAIIRLKQNELLIKQIDSLIAEYTESIAGDKSSPAENRILLDNEKPMEITSLFQFKNSLIQNSAQKRIELQEQEEPINILNMGNPQRIVKPFFGRKLVLVPILFVAIFLVWELILIFDKKARALL</sequence>